<evidence type="ECO:0000313" key="3">
    <source>
        <dbReference type="Proteomes" id="UP001524502"/>
    </source>
</evidence>
<proteinExistence type="predicted"/>
<gene>
    <name evidence="2" type="primary">spoIIR</name>
    <name evidence="2" type="ORF">NE619_11985</name>
</gene>
<keyword evidence="1" id="KW-0812">Transmembrane</keyword>
<dbReference type="InterPro" id="IPR014202">
    <property type="entry name" value="Spore_II_R"/>
</dbReference>
<keyword evidence="1" id="KW-0472">Membrane</keyword>
<comment type="caution">
    <text evidence="2">The sequence shown here is derived from an EMBL/GenBank/DDBJ whole genome shotgun (WGS) entry which is preliminary data.</text>
</comment>
<keyword evidence="1" id="KW-1133">Transmembrane helix</keyword>
<feature type="transmembrane region" description="Helical" evidence="1">
    <location>
        <begin position="12"/>
        <end position="28"/>
    </location>
</feature>
<evidence type="ECO:0000256" key="1">
    <source>
        <dbReference type="SAM" id="Phobius"/>
    </source>
</evidence>
<keyword evidence="3" id="KW-1185">Reference proteome</keyword>
<organism evidence="2 3">
    <name type="scientific">Anaerovorax odorimutans</name>
    <dbReference type="NCBI Taxonomy" id="109327"/>
    <lineage>
        <taxon>Bacteria</taxon>
        <taxon>Bacillati</taxon>
        <taxon>Bacillota</taxon>
        <taxon>Clostridia</taxon>
        <taxon>Peptostreptococcales</taxon>
        <taxon>Anaerovoracaceae</taxon>
        <taxon>Anaerovorax</taxon>
    </lineage>
</organism>
<dbReference type="Proteomes" id="UP001524502">
    <property type="component" value="Unassembled WGS sequence"/>
</dbReference>
<accession>A0ABT1RQH1</accession>
<protein>
    <submittedName>
        <fullName evidence="2">Stage II sporulation protein R</fullName>
    </submittedName>
</protein>
<evidence type="ECO:0000313" key="2">
    <source>
        <dbReference type="EMBL" id="MCQ4637446.1"/>
    </source>
</evidence>
<dbReference type="EMBL" id="JANFXK010000013">
    <property type="protein sequence ID" value="MCQ4637446.1"/>
    <property type="molecule type" value="Genomic_DNA"/>
</dbReference>
<reference evidence="2 3" key="1">
    <citation type="submission" date="2022-06" db="EMBL/GenBank/DDBJ databases">
        <title>Isolation of gut microbiota from human fecal samples.</title>
        <authorList>
            <person name="Pamer E.G."/>
            <person name="Barat B."/>
            <person name="Waligurski E."/>
            <person name="Medina S."/>
            <person name="Paddock L."/>
            <person name="Mostad J."/>
        </authorList>
    </citation>
    <scope>NUCLEOTIDE SEQUENCE [LARGE SCALE GENOMIC DNA]</scope>
    <source>
        <strain evidence="2 3">SL.3.17</strain>
    </source>
</reference>
<dbReference type="Pfam" id="PF09551">
    <property type="entry name" value="Spore_II_R"/>
    <property type="match status" value="1"/>
</dbReference>
<sequence>MKNTDLKEKCILSLILVIVMGFILFYTYEDEPANQYSGIIRLHVIANSDSAEDQNLKLKVRDQIIKEVGSLEKSQNIDESRSYLEEHLGDMEKVAAKVIEENGKEYGAQADLGVRWIPAKTYGDMYFPAGNYEALNLTLGDGKGQNWWCVLFPPLCLIEEDEDAMDDLGYSKDQQIQIKSKLMEILNNKENEKTDII</sequence>
<dbReference type="RefSeq" id="WP_256132636.1">
    <property type="nucleotide sequence ID" value="NZ_JANFXK010000013.1"/>
</dbReference>
<name>A0ABT1RQH1_9FIRM</name>
<dbReference type="NCBIfam" id="TIGR02837">
    <property type="entry name" value="spore_II_R"/>
    <property type="match status" value="1"/>
</dbReference>